<feature type="short sequence motif" description="Interaction with polymerase core subunit RpoC" evidence="6">
    <location>
        <begin position="373"/>
        <end position="376"/>
    </location>
</feature>
<dbReference type="InterPro" id="IPR028630">
    <property type="entry name" value="Sigma70_RpoD"/>
</dbReference>
<evidence type="ECO:0000256" key="1">
    <source>
        <dbReference type="ARBA" id="ARBA00022490"/>
    </source>
</evidence>
<dbReference type="Gene3D" id="1.10.10.10">
    <property type="entry name" value="Winged helix-like DNA-binding domain superfamily/Winged helix DNA-binding domain"/>
    <property type="match status" value="2"/>
</dbReference>
<dbReference type="PROSITE" id="PS00716">
    <property type="entry name" value="SIGMA70_2"/>
    <property type="match status" value="1"/>
</dbReference>
<evidence type="ECO:0000256" key="3">
    <source>
        <dbReference type="ARBA" id="ARBA00023082"/>
    </source>
</evidence>
<evidence type="ECO:0000256" key="5">
    <source>
        <dbReference type="ARBA" id="ARBA00023163"/>
    </source>
</evidence>
<dbReference type="InterPro" id="IPR007127">
    <property type="entry name" value="RNA_pol_sigma_70_r1_1"/>
</dbReference>
<dbReference type="InterPro" id="IPR013324">
    <property type="entry name" value="RNA_pol_sigma_r3/r4-like"/>
</dbReference>
<keyword evidence="3 6" id="KW-0731">Sigma factor</keyword>
<dbReference type="InterPro" id="IPR007624">
    <property type="entry name" value="RNA_pol_sigma70_r3"/>
</dbReference>
<protein>
    <recommendedName>
        <fullName evidence="6">RNA polymerase sigma factor SigA</fullName>
    </recommendedName>
</protein>
<feature type="region of interest" description="Disordered" evidence="7">
    <location>
        <begin position="60"/>
        <end position="92"/>
    </location>
</feature>
<dbReference type="PROSITE" id="PS00715">
    <property type="entry name" value="SIGMA70_1"/>
    <property type="match status" value="1"/>
</dbReference>
<dbReference type="RefSeq" id="WP_371385189.1">
    <property type="nucleotide sequence ID" value="NZ_JBGLYH010000004.1"/>
</dbReference>
<evidence type="ECO:0000313" key="10">
    <source>
        <dbReference type="EMBL" id="MEZ7195642.1"/>
    </source>
</evidence>
<dbReference type="InterPro" id="IPR007630">
    <property type="entry name" value="RNA_pol_sigma70_r4"/>
</dbReference>
<dbReference type="PANTHER" id="PTHR30603:SF60">
    <property type="entry name" value="RNA POLYMERASE SIGMA FACTOR RPOD"/>
    <property type="match status" value="1"/>
</dbReference>
<reference evidence="10 11" key="1">
    <citation type="submission" date="2024-08" db="EMBL/GenBank/DDBJ databases">
        <title>Sulfate-reducing bacteria isolated from formation water of the oil field in Kazakhstan and description of Pseudodesulfovibrio sp.</title>
        <authorList>
            <person name="Bidzhieva S.K."/>
            <person name="Tourova T.P."/>
            <person name="Grouzdev D.S."/>
            <person name="Beletsky A.V."/>
            <person name="Sokolova D.S."/>
            <person name="Samigullina S.R."/>
            <person name="Poltaraus A.B."/>
            <person name="Avtukh A.N."/>
            <person name="Tereshina V.M."/>
            <person name="Zhaparov N.S."/>
            <person name="Mardanov A.V."/>
            <person name="Nazina T.N."/>
        </authorList>
    </citation>
    <scope>NUCLEOTIDE SEQUENCE [LARGE SCALE GENOMIC DNA]</scope>
    <source>
        <strain evidence="10 11">9FUS</strain>
    </source>
</reference>
<dbReference type="InterPro" id="IPR014284">
    <property type="entry name" value="RNA_pol_sigma-70_dom"/>
</dbReference>
<dbReference type="CDD" id="cd06171">
    <property type="entry name" value="Sigma70_r4"/>
    <property type="match status" value="1"/>
</dbReference>
<proteinExistence type="inferred from homology"/>
<dbReference type="Pfam" id="PF00140">
    <property type="entry name" value="Sigma70_r1_2"/>
    <property type="match status" value="1"/>
</dbReference>
<comment type="function">
    <text evidence="6">Sigma factors are initiation factors that promote the attachment of RNA polymerase to specific initiation sites and are then released. This sigma factor is the primary sigma factor during exponential growth.</text>
</comment>
<feature type="compositionally biased region" description="Acidic residues" evidence="7">
    <location>
        <begin position="68"/>
        <end position="85"/>
    </location>
</feature>
<keyword evidence="4 6" id="KW-0238">DNA-binding</keyword>
<dbReference type="InterPro" id="IPR007627">
    <property type="entry name" value="RNA_pol_sigma70_r2"/>
</dbReference>
<dbReference type="Pfam" id="PF04539">
    <property type="entry name" value="Sigma70_r3"/>
    <property type="match status" value="1"/>
</dbReference>
<dbReference type="InterPro" id="IPR000943">
    <property type="entry name" value="RNA_pol_sigma70"/>
</dbReference>
<feature type="domain" description="RNA polymerase sigma-70" evidence="8">
    <location>
        <begin position="373"/>
        <end position="386"/>
    </location>
</feature>
<dbReference type="HAMAP" id="MF_00963">
    <property type="entry name" value="Sigma70_RpoD_SigA"/>
    <property type="match status" value="1"/>
</dbReference>
<dbReference type="InterPro" id="IPR042189">
    <property type="entry name" value="RNA_pol_sigma_70_r1_1_sf"/>
</dbReference>
<feature type="region of interest" description="Sigma-70 factor domain-3" evidence="6">
    <location>
        <begin position="428"/>
        <end position="504"/>
    </location>
</feature>
<dbReference type="EMBL" id="JBGLYH010000004">
    <property type="protein sequence ID" value="MEZ7195642.1"/>
    <property type="molecule type" value="Genomic_DNA"/>
</dbReference>
<feature type="region of interest" description="Sigma-70 factor domain-4" evidence="6">
    <location>
        <begin position="517"/>
        <end position="570"/>
    </location>
</feature>
<comment type="similarity">
    <text evidence="6">Belongs to the sigma-70 factor family. RpoD/SigA subfamily.</text>
</comment>
<dbReference type="NCBIfam" id="TIGR02393">
    <property type="entry name" value="RpoD_Cterm"/>
    <property type="match status" value="1"/>
</dbReference>
<evidence type="ECO:0000256" key="6">
    <source>
        <dbReference type="HAMAP-Rule" id="MF_00963"/>
    </source>
</evidence>
<sequence length="583" mass="67217">MSNIKEIQQIKALIAEGKKKGFLTYEELSKALPSDYNSPDQLEEIHAIFDQMDIALVDSDDSDKKLTDDDDDKELEFDDTDDDSSEYASRSTDPVRMYLREMGAVPLLDREGEVVIAKKIENGEMDVLYSLVEVPVAVEELISVGEDLEEGRIKLKDVVKTIEEDDPSEDEMNQRQRVIFLLAEVKKLYGRKKKIYEKLDYCACLDKRVYGVQQEILSYKEDIVTRLRDIKLEKTLIDRIIETVNDYVRQMHNCQRDLSAYVLSVGKTKAEIEVLFKQVDDREINPVAASTQLGMTVEEFFSFKEMLAGKLEIMNRLQDKCCHSVHDLEEVLWRIKSGNRTAMQAKQELIRANLRLVVSIAKKYTNRGLQFLDLIQEGNIGLMKAVDKFEYQRGYKFSTYATWWIRQAITRAIADQARTIRIPVHMIETINKLIRTSRYLVQELGRDPSPEEIAERMDYPLEKVKKVLKIAKEPISLETPIGDEEDSSLGDFIEDKKATAPAEEVVSTKLSEQIASVLSDLTPREEQVLRKRFGIGEKSDHTLEEVGKLFNVTRERIRQIEAKALRKLRHPVRSALLRSYFEN</sequence>
<organism evidence="10 11">
    <name type="scientific">Pseudodesulfovibrio karagichevae</name>
    <dbReference type="NCBI Taxonomy" id="3239305"/>
    <lineage>
        <taxon>Bacteria</taxon>
        <taxon>Pseudomonadati</taxon>
        <taxon>Thermodesulfobacteriota</taxon>
        <taxon>Desulfovibrionia</taxon>
        <taxon>Desulfovibrionales</taxon>
        <taxon>Desulfovibrionaceae</taxon>
    </lineage>
</organism>
<dbReference type="InterPro" id="IPR036388">
    <property type="entry name" value="WH-like_DNA-bd_sf"/>
</dbReference>
<dbReference type="Gene3D" id="1.10.220.120">
    <property type="entry name" value="Sigma-70 factor, region 1.1"/>
    <property type="match status" value="1"/>
</dbReference>
<dbReference type="InterPro" id="IPR012760">
    <property type="entry name" value="RNA_pol_sigma_RpoD_C"/>
</dbReference>
<accession>A0ABV4K1J6</accession>
<dbReference type="Pfam" id="PF04545">
    <property type="entry name" value="Sigma70_r4"/>
    <property type="match status" value="1"/>
</dbReference>
<keyword evidence="11" id="KW-1185">Reference proteome</keyword>
<dbReference type="InterPro" id="IPR050239">
    <property type="entry name" value="Sigma-70_RNA_pol_init_factors"/>
</dbReference>
<dbReference type="NCBIfam" id="TIGR02937">
    <property type="entry name" value="sigma70-ECF"/>
    <property type="match status" value="1"/>
</dbReference>
<dbReference type="InterPro" id="IPR013325">
    <property type="entry name" value="RNA_pol_sigma_r2"/>
</dbReference>
<dbReference type="InterPro" id="IPR009042">
    <property type="entry name" value="RNA_pol_sigma70_r1_2"/>
</dbReference>
<evidence type="ECO:0000313" key="11">
    <source>
        <dbReference type="Proteomes" id="UP001568698"/>
    </source>
</evidence>
<evidence type="ECO:0000256" key="4">
    <source>
        <dbReference type="ARBA" id="ARBA00023125"/>
    </source>
</evidence>
<dbReference type="SUPFAM" id="SSF88946">
    <property type="entry name" value="Sigma2 domain of RNA polymerase sigma factors"/>
    <property type="match status" value="1"/>
</dbReference>
<dbReference type="Pfam" id="PF03979">
    <property type="entry name" value="Sigma70_r1_1"/>
    <property type="match status" value="1"/>
</dbReference>
<evidence type="ECO:0000259" key="8">
    <source>
        <dbReference type="PROSITE" id="PS00715"/>
    </source>
</evidence>
<comment type="subunit">
    <text evidence="6">Interacts transiently with the RNA polymerase catalytic core.</text>
</comment>
<evidence type="ECO:0000259" key="9">
    <source>
        <dbReference type="PROSITE" id="PS00716"/>
    </source>
</evidence>
<dbReference type="Pfam" id="PF04542">
    <property type="entry name" value="Sigma70_r2"/>
    <property type="match status" value="1"/>
</dbReference>
<keyword evidence="1 6" id="KW-0963">Cytoplasm</keyword>
<comment type="caution">
    <text evidence="10">The sequence shown here is derived from an EMBL/GenBank/DDBJ whole genome shotgun (WGS) entry which is preliminary data.</text>
</comment>
<dbReference type="SUPFAM" id="SSF88659">
    <property type="entry name" value="Sigma3 and sigma4 domains of RNA polymerase sigma factors"/>
    <property type="match status" value="2"/>
</dbReference>
<feature type="region of interest" description="Sigma-70 factor domain-2" evidence="6">
    <location>
        <begin position="349"/>
        <end position="419"/>
    </location>
</feature>
<keyword evidence="5 6" id="KW-0804">Transcription</keyword>
<name>A0ABV4K1J6_9BACT</name>
<keyword evidence="2 6" id="KW-0805">Transcription regulation</keyword>
<evidence type="ECO:0000256" key="2">
    <source>
        <dbReference type="ARBA" id="ARBA00023015"/>
    </source>
</evidence>
<gene>
    <name evidence="10" type="primary">rpoD</name>
    <name evidence="6" type="synonym">sigA</name>
    <name evidence="10" type="ORF">AB6M95_02695</name>
</gene>
<feature type="domain" description="RNA polymerase sigma-70" evidence="9">
    <location>
        <begin position="542"/>
        <end position="568"/>
    </location>
</feature>
<evidence type="ECO:0000256" key="7">
    <source>
        <dbReference type="SAM" id="MobiDB-lite"/>
    </source>
</evidence>
<dbReference type="Gene3D" id="1.10.601.10">
    <property type="entry name" value="RNA Polymerase Primary Sigma Factor"/>
    <property type="match status" value="1"/>
</dbReference>
<dbReference type="NCBIfam" id="NF004208">
    <property type="entry name" value="PRK05658.1"/>
    <property type="match status" value="1"/>
</dbReference>
<feature type="DNA-binding region" description="H-T-H motif" evidence="6">
    <location>
        <begin position="543"/>
        <end position="562"/>
    </location>
</feature>
<dbReference type="PRINTS" id="PR00046">
    <property type="entry name" value="SIGMA70FCT"/>
</dbReference>
<dbReference type="Proteomes" id="UP001568698">
    <property type="component" value="Unassembled WGS sequence"/>
</dbReference>
<dbReference type="PANTHER" id="PTHR30603">
    <property type="entry name" value="RNA POLYMERASE SIGMA FACTOR RPO"/>
    <property type="match status" value="1"/>
</dbReference>
<comment type="subcellular location">
    <subcellularLocation>
        <location evidence="6">Cytoplasm</location>
    </subcellularLocation>
</comment>